<proteinExistence type="predicted"/>
<organism evidence="1 2">
    <name type="scientific">Prevotella lacticifex</name>
    <dbReference type="NCBI Taxonomy" id="2854755"/>
    <lineage>
        <taxon>Bacteria</taxon>
        <taxon>Pseudomonadati</taxon>
        <taxon>Bacteroidota</taxon>
        <taxon>Bacteroidia</taxon>
        <taxon>Bacteroidales</taxon>
        <taxon>Prevotellaceae</taxon>
        <taxon>Prevotella</taxon>
    </lineage>
</organism>
<dbReference type="EMBL" id="BPUB01000001">
    <property type="protein sequence ID" value="GJG57990.1"/>
    <property type="molecule type" value="Genomic_DNA"/>
</dbReference>
<dbReference type="Proteomes" id="UP000825483">
    <property type="component" value="Unassembled WGS sequence"/>
</dbReference>
<sequence length="121" mass="13831">MGKNQAHVDEDYGQLEAIDNENMDNYPVVFPCVLINTDSVDWSSLSAKSQKGTAHICVRLCIDCYADTHFGSGTTDKIKERASLVHRLHESLQTYRPLAVGAFVRTKSKFYAWFQLRLMWE</sequence>
<dbReference type="GeneID" id="72468893"/>
<accession>A0A9R1CXE7</accession>
<reference evidence="1" key="1">
    <citation type="journal article" date="2022" name="Int. J. Syst. Evol. Microbiol.">
        <title>Prevotella lacticifex sp. nov., isolated from the rumen of cows.</title>
        <authorList>
            <person name="Shinkai T."/>
            <person name="Ikeyama N."/>
            <person name="Kumagai M."/>
            <person name="Ohmori H."/>
            <person name="Sakamoto M."/>
            <person name="Ohkuma M."/>
            <person name="Mitsumori M."/>
        </authorList>
    </citation>
    <scope>NUCLEOTIDE SEQUENCE</scope>
    <source>
        <strain evidence="1">R5076</strain>
    </source>
</reference>
<dbReference type="AlphaFoldDB" id="A0A9R1CXE7"/>
<evidence type="ECO:0000313" key="2">
    <source>
        <dbReference type="Proteomes" id="UP000825483"/>
    </source>
</evidence>
<comment type="caution">
    <text evidence="1">The sequence shown here is derived from an EMBL/GenBank/DDBJ whole genome shotgun (WGS) entry which is preliminary data.</text>
</comment>
<evidence type="ECO:0000313" key="1">
    <source>
        <dbReference type="EMBL" id="GJG57990.1"/>
    </source>
</evidence>
<keyword evidence="2" id="KW-1185">Reference proteome</keyword>
<gene>
    <name evidence="1" type="ORF">PRLR5076_08410</name>
</gene>
<name>A0A9R1CXE7_9BACT</name>
<protein>
    <submittedName>
        <fullName evidence="1">Uncharacterized protein</fullName>
    </submittedName>
</protein>
<dbReference type="RefSeq" id="WP_223930207.1">
    <property type="nucleotide sequence ID" value="NZ_BPTU01000005.1"/>
</dbReference>